<proteinExistence type="predicted"/>
<protein>
    <recommendedName>
        <fullName evidence="1">Methyltransferase FkbM domain-containing protein</fullName>
    </recommendedName>
</protein>
<evidence type="ECO:0000313" key="5">
    <source>
        <dbReference type="Proteomes" id="UP000520770"/>
    </source>
</evidence>
<evidence type="ECO:0000313" key="4">
    <source>
        <dbReference type="EMBL" id="MBB4449435.1"/>
    </source>
</evidence>
<reference evidence="5 6" key="1">
    <citation type="submission" date="2020-08" db="EMBL/GenBank/DDBJ databases">
        <title>Genomic Encyclopedia of Type Strains, Phase IV (KMG-V): Genome sequencing to study the core and pangenomes of soil and plant-associated prokaryotes.</title>
        <authorList>
            <person name="Whitman W."/>
        </authorList>
    </citation>
    <scope>NUCLEOTIDE SEQUENCE [LARGE SCALE GENOMIC DNA]</scope>
    <source>
        <strain evidence="3 6">SEMIA 444</strain>
        <strain evidence="2 5">SEMIA 448</strain>
        <strain evidence="4 7">SEMIA 452</strain>
    </source>
</reference>
<comment type="caution">
    <text evidence="3">The sequence shown here is derived from an EMBL/GenBank/DDBJ whole genome shotgun (WGS) entry which is preliminary data.</text>
</comment>
<dbReference type="RefSeq" id="WP_183823370.1">
    <property type="nucleotide sequence ID" value="NZ_JACIGW010000002.1"/>
</dbReference>
<dbReference type="EMBL" id="JACIGY010000002">
    <property type="protein sequence ID" value="MBB4411965.1"/>
    <property type="molecule type" value="Genomic_DNA"/>
</dbReference>
<dbReference type="InterPro" id="IPR026913">
    <property type="entry name" value="METTL24"/>
</dbReference>
<evidence type="ECO:0000259" key="1">
    <source>
        <dbReference type="Pfam" id="PF05050"/>
    </source>
</evidence>
<dbReference type="Pfam" id="PF05050">
    <property type="entry name" value="Methyltransf_21"/>
    <property type="match status" value="1"/>
</dbReference>
<name>A0A7W6TGL5_9HYPH</name>
<dbReference type="Proteomes" id="UP000520770">
    <property type="component" value="Unassembled WGS sequence"/>
</dbReference>
<evidence type="ECO:0000313" key="6">
    <source>
        <dbReference type="Proteomes" id="UP000524535"/>
    </source>
</evidence>
<keyword evidence="6" id="KW-1185">Reference proteome</keyword>
<dbReference type="AlphaFoldDB" id="A0A7W6TGL5"/>
<sequence length="302" mass="34189">MNKIGVSLQQQELYDIILKRARWRPKSNIILIPHIRHMQAWNQMLRLLFPRSAAGLDMVRIGGANDGGYVMLDPGRDGVALSLGVSLKSPWDLEMAERGYKVYQYDGTIENHPDEHPNLIFTKANVGAGANLPEGWRSISDVIAERVPEGKDAILQIDIEGSEWDVFEAMSLEDLKAFKQIIVEFHGMRPDVAAFARYLAVMRKIDTTHAPVHLHFNNYSGTYWFPDHTYGVTSLEVSYVRRDPGLDFRPSEQSFPCALDEPCAPDMDDVPIGTWKNLRDRIDAIDGEIAERKRQESLAKIA</sequence>
<dbReference type="InterPro" id="IPR006342">
    <property type="entry name" value="FkbM_mtfrase"/>
</dbReference>
<dbReference type="PANTHER" id="PTHR32026:SF10">
    <property type="entry name" value="METHYLTRANSFERASE-LIKE PROTEIN 24-RELATED"/>
    <property type="match status" value="1"/>
</dbReference>
<dbReference type="Proteomes" id="UP000524535">
    <property type="component" value="Unassembled WGS sequence"/>
</dbReference>
<feature type="domain" description="Methyltransferase FkbM" evidence="1">
    <location>
        <begin position="138"/>
        <end position="192"/>
    </location>
</feature>
<evidence type="ECO:0000313" key="3">
    <source>
        <dbReference type="EMBL" id="MBB4411965.1"/>
    </source>
</evidence>
<dbReference type="EMBL" id="JACIGW010000002">
    <property type="protein sequence ID" value="MBB4348729.1"/>
    <property type="molecule type" value="Genomic_DNA"/>
</dbReference>
<evidence type="ECO:0000313" key="2">
    <source>
        <dbReference type="EMBL" id="MBB4348729.1"/>
    </source>
</evidence>
<evidence type="ECO:0000313" key="7">
    <source>
        <dbReference type="Proteomes" id="UP000576087"/>
    </source>
</evidence>
<organism evidence="3 6">
    <name type="scientific">Aliirhizobium cellulosilyticum</name>
    <dbReference type="NCBI Taxonomy" id="393664"/>
    <lineage>
        <taxon>Bacteria</taxon>
        <taxon>Pseudomonadati</taxon>
        <taxon>Pseudomonadota</taxon>
        <taxon>Alphaproteobacteria</taxon>
        <taxon>Hyphomicrobiales</taxon>
        <taxon>Rhizobiaceae</taxon>
        <taxon>Aliirhizobium</taxon>
    </lineage>
</organism>
<dbReference type="PANTHER" id="PTHR32026">
    <property type="entry name" value="METHYLTRANSFERASE-LIKE PROTEIN 24"/>
    <property type="match status" value="1"/>
</dbReference>
<dbReference type="Proteomes" id="UP000576087">
    <property type="component" value="Unassembled WGS sequence"/>
</dbReference>
<dbReference type="EMBL" id="JACIHM010000015">
    <property type="protein sequence ID" value="MBB4449435.1"/>
    <property type="molecule type" value="Genomic_DNA"/>
</dbReference>
<accession>A0A7W6TGL5</accession>
<gene>
    <name evidence="3" type="ORF">GGE31_002470</name>
    <name evidence="2" type="ORF">GGE33_002471</name>
    <name evidence="4" type="ORF">GGE35_005289</name>
</gene>